<proteinExistence type="predicted"/>
<dbReference type="EMBL" id="JAMXFA010000001">
    <property type="protein sequence ID" value="MCT7976245.1"/>
    <property type="molecule type" value="Genomic_DNA"/>
</dbReference>
<organism evidence="2 3">
    <name type="scientific">Laspinema olomoucense D3b</name>
    <dbReference type="NCBI Taxonomy" id="2953688"/>
    <lineage>
        <taxon>Bacteria</taxon>
        <taxon>Bacillati</taxon>
        <taxon>Cyanobacteriota</taxon>
        <taxon>Cyanophyceae</taxon>
        <taxon>Oscillatoriophycideae</taxon>
        <taxon>Oscillatoriales</taxon>
        <taxon>Laspinemataceae</taxon>
        <taxon>Laspinema</taxon>
        <taxon>Laspinema olomoucense</taxon>
    </lineage>
</organism>
<feature type="region of interest" description="Disordered" evidence="1">
    <location>
        <begin position="239"/>
        <end position="271"/>
    </location>
</feature>
<name>A0ABT2N3B4_9CYAN</name>
<dbReference type="InterPro" id="IPR010328">
    <property type="entry name" value="DUF928"/>
</dbReference>
<protein>
    <submittedName>
        <fullName evidence="2">DUF928 domain-containing protein</fullName>
    </submittedName>
</protein>
<comment type="caution">
    <text evidence="2">The sequence shown here is derived from an EMBL/GenBank/DDBJ whole genome shotgun (WGS) entry which is preliminary data.</text>
</comment>
<evidence type="ECO:0000313" key="3">
    <source>
        <dbReference type="Proteomes" id="UP001525961"/>
    </source>
</evidence>
<dbReference type="Proteomes" id="UP001525961">
    <property type="component" value="Unassembled WGS sequence"/>
</dbReference>
<evidence type="ECO:0000313" key="2">
    <source>
        <dbReference type="EMBL" id="MCT7976245.1"/>
    </source>
</evidence>
<accession>A0ABT2N3B4</accession>
<evidence type="ECO:0000256" key="1">
    <source>
        <dbReference type="SAM" id="MobiDB-lite"/>
    </source>
</evidence>
<dbReference type="RefSeq" id="WP_261234122.1">
    <property type="nucleotide sequence ID" value="NZ_JAMXFA010000001.1"/>
</dbReference>
<sequence length="271" mass="29981">MLQTPLCRMIGVTYLVSFLILGASQLATPAIATESRGWIFPQRVTQSPPEAEMNSCNPEAIATDTSFRALLPPNQNQISTLKGLPSFFFYLPETSAQNAEFILSNESDLVLYKLRFALSGNPGIIRLQLPLFINLEPLEIQKIYSWSFSIICNPAFVSQNLTLSGTVQRLPLSGNLATQLQTAFPSSHPQIYAEAGLWMDAFSSLADLSQLPLDDPSNQEEWETLLQLMGLEALDALESGGRPPIEIGETANRDRQSRPPIETANRDRQAR</sequence>
<gene>
    <name evidence="2" type="ORF">NG792_00740</name>
</gene>
<keyword evidence="3" id="KW-1185">Reference proteome</keyword>
<dbReference type="Pfam" id="PF06051">
    <property type="entry name" value="DUF928"/>
    <property type="match status" value="1"/>
</dbReference>
<reference evidence="2 3" key="1">
    <citation type="journal article" date="2022" name="Front. Microbiol.">
        <title>High genomic differentiation and limited gene flow indicate recent cryptic speciation within the genus Laspinema (cyanobacteria).</title>
        <authorList>
            <person name="Stanojkovic A."/>
            <person name="Skoupy S."/>
            <person name="Skaloud P."/>
            <person name="Dvorak P."/>
        </authorList>
    </citation>
    <scope>NUCLEOTIDE SEQUENCE [LARGE SCALE GENOMIC DNA]</scope>
    <source>
        <strain evidence="2 3">D3b</strain>
    </source>
</reference>